<proteinExistence type="predicted"/>
<dbReference type="InterPro" id="IPR027417">
    <property type="entry name" value="P-loop_NTPase"/>
</dbReference>
<evidence type="ECO:0000259" key="1">
    <source>
        <dbReference type="Pfam" id="PF00931"/>
    </source>
</evidence>
<dbReference type="InterPro" id="IPR002182">
    <property type="entry name" value="NB-ARC"/>
</dbReference>
<gene>
    <name evidence="3" type="ordered locus">blr0871</name>
</gene>
<keyword evidence="4" id="KW-1185">Reference proteome</keyword>
<accession>Q89W22</accession>
<dbReference type="EMBL" id="BA000040">
    <property type="protein sequence ID" value="BAC46136.1"/>
    <property type="molecule type" value="Genomic_DNA"/>
</dbReference>
<dbReference type="GeneID" id="46488144"/>
<dbReference type="Gene3D" id="3.40.50.300">
    <property type="entry name" value="P-loop containing nucleotide triphosphate hydrolases"/>
    <property type="match status" value="1"/>
</dbReference>
<evidence type="ECO:0000313" key="4">
    <source>
        <dbReference type="Proteomes" id="UP000002526"/>
    </source>
</evidence>
<dbReference type="Gene3D" id="3.30.950.30">
    <property type="entry name" value="Schlafen, AAA domain"/>
    <property type="match status" value="1"/>
</dbReference>
<dbReference type="InParanoid" id="Q89W22"/>
<protein>
    <submittedName>
        <fullName evidence="3">Blr0871 protein</fullName>
    </submittedName>
</protein>
<evidence type="ECO:0000259" key="2">
    <source>
        <dbReference type="Pfam" id="PF04326"/>
    </source>
</evidence>
<dbReference type="InterPro" id="IPR007421">
    <property type="entry name" value="Schlafen_AlbA_2_dom"/>
</dbReference>
<dbReference type="KEGG" id="bja:blr0871"/>
<dbReference type="PATRIC" id="fig|224911.44.peg.255"/>
<dbReference type="AlphaFoldDB" id="Q89W22"/>
<organism evidence="3 4">
    <name type="scientific">Bradyrhizobium diazoefficiens (strain JCM 10833 / BCRC 13528 / IAM 13628 / NBRC 14792 / USDA 110)</name>
    <dbReference type="NCBI Taxonomy" id="224911"/>
    <lineage>
        <taxon>Bacteria</taxon>
        <taxon>Pseudomonadati</taxon>
        <taxon>Pseudomonadota</taxon>
        <taxon>Alphaproteobacteria</taxon>
        <taxon>Hyphomicrobiales</taxon>
        <taxon>Nitrobacteraceae</taxon>
        <taxon>Bradyrhizobium</taxon>
    </lineage>
</organism>
<reference evidence="4" key="1">
    <citation type="journal article" date="2002" name="DNA Res.">
        <title>Complete genomic sequence of nitrogen-fixing symbiotic bacterium Bradyrhizobium japonicum USDA110.</title>
        <authorList>
            <person name="Kaneko T."/>
            <person name="Nakamura Y."/>
            <person name="Sato S."/>
            <person name="Minamisawa K."/>
            <person name="Uchiumi T."/>
            <person name="Sasamoto S."/>
            <person name="Watanabe A."/>
            <person name="Idesawa K."/>
            <person name="Iriguchi M."/>
            <person name="Kawashima K."/>
            <person name="Kohara M."/>
            <person name="Matsumoto M."/>
            <person name="Shimpo S."/>
            <person name="Tsuruoka H."/>
            <person name="Wada T."/>
            <person name="Yamada M."/>
            <person name="Tabata S."/>
        </authorList>
    </citation>
    <scope>NUCLEOTIDE SEQUENCE [LARGE SCALE GENOMIC DNA]</scope>
    <source>
        <strain evidence="4">JCM 10833 / BCRC 13528 / IAM 13628 / NBRC 14792 / USDA 110</strain>
    </source>
</reference>
<dbReference type="Pfam" id="PF00931">
    <property type="entry name" value="NB-ARC"/>
    <property type="match status" value="1"/>
</dbReference>
<dbReference type="HOGENOM" id="CLU_333920_0_0_5"/>
<name>Q89W22_BRADU</name>
<dbReference type="RefSeq" id="WP_011083693.1">
    <property type="nucleotide sequence ID" value="NC_004463.1"/>
</dbReference>
<dbReference type="EnsemblBacteria" id="BAC46136">
    <property type="protein sequence ID" value="BAC46136"/>
    <property type="gene ID" value="BAC46136"/>
</dbReference>
<sequence length="855" mass="96079">MVDQIYDVIRRGELPSERLPFLSYLLEDSEKFISQEGPVWDFKREWPFSYSDDFFCGIARLVCAFANSDGGIIVFGVHDTERTAGHNKVAPNMDRLQQALNQLLSEKPSLKLRRYETGTAEAVDVLLVSPHDASAMPLRFLKTVGDYKAGVIWVRQGHEVVAAEPRHIASLYCRIDRRGTGNQDDDGMLGGGLPPSPSTIRKFVGRIQTVDDVFRWLKLSDEPRNFLYGKGGSGKTTIAYEVARTLRLAGPQFRINGGETLDNVIFVSAKQQMLNVMSQTAEKFVGLDFSNERELYEAILALGSWTSESLSELTLAQLREEIRQFFDLTSNFLVIDDVDTLTTEGVEAGFDYLYGVLWRSKRKSRILYTLRNAPTHSLANAIEVPGLEAGDYEEFVKVCAAQFRVPVPDAGFVQSKLSAISERRPLVIESIVALARTAGSYKRAVELFEEGAGEDVRGYVFQREWNSLPADNHGRYVLAVLALHSDPVGFADIVALTRYETGRVRDALAAVREMFLQVAEVGEEATYQLGSLTRAFVFEQSKKLDQYPALKERVAKYRRSFFPDNPVLSRLRHRAETLISKGRRFNDKDALRQALALTVDKTLAPSVTEDPRFNSLQGFVCASQVPPKLDDARVYFGRAFAMKFEPDIDQITSWYFAERDSGHGLEQSLKIADFVSSGKTYDEDTKFVFLSRKATLLFNRGRENIHFDPSRGAQDLEAALNLHLVCYEKAFEGGSNRLNKVEEYARNSAFVLFQFFTGNHRRDDLFAAIVRILGGENLKFDPLEDPLGAAVSSLAGVRGTRAELQKCIGRLQQIAKLIGRETGWYDRFARERLVQQISSSVAELNRQVGALGRRN</sequence>
<dbReference type="InterPro" id="IPR038461">
    <property type="entry name" value="Schlafen_AlbA_2_dom_sf"/>
</dbReference>
<dbReference type="eggNOG" id="COG0470">
    <property type="taxonomic scope" value="Bacteria"/>
</dbReference>
<evidence type="ECO:0000313" key="3">
    <source>
        <dbReference type="EMBL" id="BAC46136.1"/>
    </source>
</evidence>
<feature type="domain" description="NB-ARC" evidence="1">
    <location>
        <begin position="208"/>
        <end position="373"/>
    </location>
</feature>
<dbReference type="Proteomes" id="UP000002526">
    <property type="component" value="Chromosome"/>
</dbReference>
<feature type="domain" description="Schlafen AlbA-2" evidence="2">
    <location>
        <begin position="36"/>
        <end position="162"/>
    </location>
</feature>
<dbReference type="GO" id="GO:0043531">
    <property type="term" value="F:ADP binding"/>
    <property type="evidence" value="ECO:0007669"/>
    <property type="project" value="InterPro"/>
</dbReference>
<dbReference type="SUPFAM" id="SSF52540">
    <property type="entry name" value="P-loop containing nucleoside triphosphate hydrolases"/>
    <property type="match status" value="1"/>
</dbReference>
<dbReference type="OrthoDB" id="8431612at2"/>
<dbReference type="Pfam" id="PF04326">
    <property type="entry name" value="SLFN_AlbA_2"/>
    <property type="match status" value="1"/>
</dbReference>